<dbReference type="Proteomes" id="UP001244341">
    <property type="component" value="Chromosome 8b"/>
</dbReference>
<keyword evidence="1" id="KW-0732">Signal</keyword>
<proteinExistence type="predicted"/>
<evidence type="ECO:0000256" key="1">
    <source>
        <dbReference type="SAM" id="SignalP"/>
    </source>
</evidence>
<gene>
    <name evidence="2" type="ORF">OEZ85_014442</name>
</gene>
<accession>A0ABY8U8N8</accession>
<evidence type="ECO:0000313" key="2">
    <source>
        <dbReference type="EMBL" id="WIA17637.1"/>
    </source>
</evidence>
<keyword evidence="3" id="KW-1185">Reference proteome</keyword>
<feature type="signal peptide" evidence="1">
    <location>
        <begin position="1"/>
        <end position="21"/>
    </location>
</feature>
<sequence length="256" mass="25560">MARAVALCLACLAAVLGIAAAQSYGNGVMDCSSIPGCAQCVPFAFNIREAAAKFSAEKQAKVQARQARAAAKAAKAGTAAASGAAGTAAPAARGLLTADETEAIDVAESGIGAADAKGMAVAPSCVACQAGYSMVTRSVRGRPPMGRCECAAGFGRQESTFTRVTARGATRLAKTFTCAACGPNQVPLTPASGLRITNAGVVLVQEPIVAAAGQKVPRNKFLPAPAAKRFNLVPGQCVECPAGSVRTADGIACEAT</sequence>
<organism evidence="2 3">
    <name type="scientific">Tetradesmus obliquus</name>
    <name type="common">Green alga</name>
    <name type="synonym">Acutodesmus obliquus</name>
    <dbReference type="NCBI Taxonomy" id="3088"/>
    <lineage>
        <taxon>Eukaryota</taxon>
        <taxon>Viridiplantae</taxon>
        <taxon>Chlorophyta</taxon>
        <taxon>core chlorophytes</taxon>
        <taxon>Chlorophyceae</taxon>
        <taxon>CS clade</taxon>
        <taxon>Sphaeropleales</taxon>
        <taxon>Scenedesmaceae</taxon>
        <taxon>Tetradesmus</taxon>
    </lineage>
</organism>
<feature type="chain" id="PRO_5046881065" evidence="1">
    <location>
        <begin position="22"/>
        <end position="256"/>
    </location>
</feature>
<name>A0ABY8U8N8_TETOB</name>
<reference evidence="2 3" key="1">
    <citation type="submission" date="2023-05" db="EMBL/GenBank/DDBJ databases">
        <title>A 100% complete, gapless, phased diploid assembly of the Scenedesmus obliquus UTEX 3031 genome.</title>
        <authorList>
            <person name="Biondi T.C."/>
            <person name="Hanschen E.R."/>
            <person name="Kwon T."/>
            <person name="Eng W."/>
            <person name="Kruse C.P.S."/>
            <person name="Koehler S.I."/>
            <person name="Kunde Y."/>
            <person name="Gleasner C.D."/>
            <person name="You Mak K.T."/>
            <person name="Polle J."/>
            <person name="Hovde B.T."/>
            <person name="Starkenburg S.R."/>
        </authorList>
    </citation>
    <scope>NUCLEOTIDE SEQUENCE [LARGE SCALE GENOMIC DNA]</scope>
    <source>
        <strain evidence="2 3">DOE0152z</strain>
    </source>
</reference>
<evidence type="ECO:0000313" key="3">
    <source>
        <dbReference type="Proteomes" id="UP001244341"/>
    </source>
</evidence>
<dbReference type="EMBL" id="CP126215">
    <property type="protein sequence ID" value="WIA17637.1"/>
    <property type="molecule type" value="Genomic_DNA"/>
</dbReference>
<protein>
    <submittedName>
        <fullName evidence="2">Uncharacterized protein</fullName>
    </submittedName>
</protein>